<dbReference type="EMBL" id="AP013042">
    <property type="protein sequence ID" value="BAS67623.1"/>
    <property type="molecule type" value="Genomic_DNA"/>
</dbReference>
<dbReference type="InterPro" id="IPR006522">
    <property type="entry name" value="Phage_virion_morphogenesis"/>
</dbReference>
<reference evidence="1 2" key="1">
    <citation type="journal article" date="2000" name="Mar. Ecol. Prog. Ser.">
        <title>Phylogenetic characterization of endosymbionts in three hydrothermal vent mussels: influence on host distributions.</title>
        <authorList>
            <person name="Fujiwara Y."/>
            <person name="Takai K."/>
            <person name="Uematsu K."/>
            <person name="Tsuchida S."/>
            <person name="Hunt J.C."/>
            <person name="Hashimoto J."/>
        </authorList>
    </citation>
    <scope>NUCLEOTIDE SEQUENCE [LARGE SCALE GENOMIC DNA]</scope>
    <source>
        <strain evidence="1 2">Myojin Knoll</strain>
    </source>
</reference>
<accession>A0A0N7KBC4</accession>
<dbReference type="Pfam" id="PF05069">
    <property type="entry name" value="Phage_tail_S"/>
    <property type="match status" value="1"/>
</dbReference>
<dbReference type="RefSeq" id="WP_162262081.1">
    <property type="nucleotide sequence ID" value="NZ_AP013042.1"/>
</dbReference>
<dbReference type="NCBIfam" id="TIGR01635">
    <property type="entry name" value="tail_comp_S"/>
    <property type="match status" value="1"/>
</dbReference>
<dbReference type="Proteomes" id="UP000067399">
    <property type="component" value="Chromosome"/>
</dbReference>
<name>A0A0N7KBC4_9GAMM</name>
<dbReference type="AlphaFoldDB" id="A0A0N7KBC4"/>
<proteinExistence type="predicted"/>
<evidence type="ECO:0000313" key="1">
    <source>
        <dbReference type="EMBL" id="BAS67623.1"/>
    </source>
</evidence>
<dbReference type="KEGG" id="ebh:BSEPE_0618"/>
<evidence type="ECO:0000313" key="2">
    <source>
        <dbReference type="Proteomes" id="UP000067399"/>
    </source>
</evidence>
<protein>
    <submittedName>
        <fullName evidence="1">Phage tail completion protein</fullName>
    </submittedName>
</protein>
<dbReference type="STRING" id="1303921.BSEPE_0618"/>
<sequence length="158" mass="17489">MSNKNFDNLNELIQGLALNKVQATKLNKAAGNAMRRVVRANLKNQKDTDGKPFQPRKIQKFNLAKNGKISLNKKMFRGASRSLNQDANADGVSVGYSSVAAKILKIHNEGGKVAFRRGSGKYVAYAMPKREFLGWSDSMTSEVRDSIINEYSKLQGAH</sequence>
<gene>
    <name evidence="1" type="ORF">BSEPE_0618</name>
</gene>
<keyword evidence="2" id="KW-1185">Reference proteome</keyword>
<organism evidence="1 2">
    <name type="scientific">endosymbiont of Bathymodiolus septemdierum str. Myojin knoll</name>
    <dbReference type="NCBI Taxonomy" id="1303921"/>
    <lineage>
        <taxon>Bacteria</taxon>
        <taxon>Pseudomonadati</taxon>
        <taxon>Pseudomonadota</taxon>
        <taxon>Gammaproteobacteria</taxon>
        <taxon>sulfur-oxidizing symbionts</taxon>
    </lineage>
</organism>
<reference evidence="1 2" key="2">
    <citation type="journal article" date="2016" name="ISME J.">
        <title>Heterogeneous composition of key metabolic gene clusters in a vent mussel symbiont population.</title>
        <authorList>
            <person name="Ikuta T."/>
            <person name="Takaki Y."/>
            <person name="Nagai Y."/>
            <person name="Shimamura S."/>
            <person name="Tsuda M."/>
            <person name="Kawagucci S."/>
            <person name="Aoki Y."/>
            <person name="Inoue K."/>
            <person name="Teruya M."/>
            <person name="Satou K."/>
            <person name="Teruya K."/>
            <person name="Shimoji M."/>
            <person name="Tamotsu H."/>
            <person name="Hirano T."/>
            <person name="Maruyama T."/>
            <person name="Yoshida T."/>
        </authorList>
    </citation>
    <scope>NUCLEOTIDE SEQUENCE [LARGE SCALE GENOMIC DNA]</scope>
    <source>
        <strain evidence="1 2">Myojin Knoll</strain>
    </source>
</reference>